<reference evidence="1" key="1">
    <citation type="submission" date="2020-08" db="EMBL/GenBank/DDBJ databases">
        <authorList>
            <person name="Cejkova D."/>
            <person name="Kubasova T."/>
            <person name="Jahodarova E."/>
            <person name="Rychlik I."/>
        </authorList>
    </citation>
    <scope>NUCLEOTIDE SEQUENCE</scope>
    <source>
        <strain evidence="1">An559</strain>
    </source>
</reference>
<comment type="caution">
    <text evidence="1">The sequence shown here is derived from an EMBL/GenBank/DDBJ whole genome shotgun (WGS) entry which is preliminary data.</text>
</comment>
<dbReference type="NCBIfam" id="NF046065">
    <property type="entry name" value="MtxRegRemB"/>
    <property type="match status" value="1"/>
</dbReference>
<dbReference type="AlphaFoldDB" id="A0A939BDD2"/>
<dbReference type="Pfam" id="PF04025">
    <property type="entry name" value="RemA-like"/>
    <property type="match status" value="1"/>
</dbReference>
<evidence type="ECO:0000313" key="2">
    <source>
        <dbReference type="Proteomes" id="UP000774750"/>
    </source>
</evidence>
<keyword evidence="2" id="KW-1185">Reference proteome</keyword>
<protein>
    <submittedName>
        <fullName evidence="1">DUF370 domain-containing protein</fullName>
    </submittedName>
</protein>
<name>A0A939BDD2_9FIRM</name>
<dbReference type="RefSeq" id="WP_204444247.1">
    <property type="nucleotide sequence ID" value="NZ_JACJKY010000002.1"/>
</dbReference>
<reference evidence="1" key="2">
    <citation type="journal article" date="2021" name="Sci. Rep.">
        <title>The distribution of antibiotic resistance genes in chicken gut microbiota commensals.</title>
        <authorList>
            <person name="Juricova H."/>
            <person name="Matiasovicova J."/>
            <person name="Kubasova T."/>
            <person name="Cejkova D."/>
            <person name="Rychlik I."/>
        </authorList>
    </citation>
    <scope>NUCLEOTIDE SEQUENCE</scope>
    <source>
        <strain evidence="1">An559</strain>
    </source>
</reference>
<sequence length="83" mass="9425">MYLHLGQEVVVRFSDIVGIFDLEKATLSKHTKDFLAKATHEHRVVTVSYEMPKSFIVTVQNSECIVYISQISTATLKKRAGLR</sequence>
<dbReference type="InterPro" id="IPR007169">
    <property type="entry name" value="RemA-like"/>
</dbReference>
<organism evidence="1 2">
    <name type="scientific">Merdimmobilis hominis</name>
    <dbReference type="NCBI Taxonomy" id="2897707"/>
    <lineage>
        <taxon>Bacteria</taxon>
        <taxon>Bacillati</taxon>
        <taxon>Bacillota</taxon>
        <taxon>Clostridia</taxon>
        <taxon>Eubacteriales</taxon>
        <taxon>Oscillospiraceae</taxon>
        <taxon>Merdimmobilis</taxon>
    </lineage>
</organism>
<dbReference type="EMBL" id="JACJKY010000002">
    <property type="protein sequence ID" value="MBM6919932.1"/>
    <property type="molecule type" value="Genomic_DNA"/>
</dbReference>
<gene>
    <name evidence="1" type="ORF">H6A12_01965</name>
</gene>
<accession>A0A939BDD2</accession>
<evidence type="ECO:0000313" key="1">
    <source>
        <dbReference type="EMBL" id="MBM6919932.1"/>
    </source>
</evidence>
<proteinExistence type="predicted"/>
<dbReference type="Proteomes" id="UP000774750">
    <property type="component" value="Unassembled WGS sequence"/>
</dbReference>